<dbReference type="AlphaFoldDB" id="A0A0R1TBF3"/>
<dbReference type="SUPFAM" id="SSF81761">
    <property type="entry name" value="X-Prolyl dipeptidyl aminopeptidase PepX, N-terminal domain"/>
    <property type="match status" value="1"/>
</dbReference>
<dbReference type="STRING" id="1423740.FC36_GL001051"/>
<dbReference type="SMART" id="SM00939">
    <property type="entry name" value="PepX_C"/>
    <property type="match status" value="1"/>
</dbReference>
<evidence type="ECO:0000313" key="16">
    <source>
        <dbReference type="Proteomes" id="UP000051048"/>
    </source>
</evidence>
<dbReference type="PRINTS" id="PR00923">
    <property type="entry name" value="LACTOPTASE"/>
</dbReference>
<keyword evidence="7 15" id="KW-0031">Aminopeptidase</keyword>
<dbReference type="InterPro" id="IPR015251">
    <property type="entry name" value="PepX_N_dom"/>
</dbReference>
<evidence type="ECO:0000256" key="2">
    <source>
        <dbReference type="ARBA" id="ARBA00003997"/>
    </source>
</evidence>
<keyword evidence="8" id="KW-0645">Protease</keyword>
<comment type="subunit">
    <text evidence="4">Homodimer.</text>
</comment>
<evidence type="ECO:0000256" key="5">
    <source>
        <dbReference type="ARBA" id="ARBA00012463"/>
    </source>
</evidence>
<evidence type="ECO:0000256" key="10">
    <source>
        <dbReference type="ARBA" id="ARBA00022825"/>
    </source>
</evidence>
<dbReference type="Pfam" id="PF09168">
    <property type="entry name" value="PepX_N"/>
    <property type="match status" value="1"/>
</dbReference>
<dbReference type="SUPFAM" id="SSF49785">
    <property type="entry name" value="Galactose-binding domain-like"/>
    <property type="match status" value="1"/>
</dbReference>
<dbReference type="Pfam" id="PF08530">
    <property type="entry name" value="PepX_C"/>
    <property type="match status" value="1"/>
</dbReference>
<dbReference type="GO" id="GO:0008236">
    <property type="term" value="F:serine-type peptidase activity"/>
    <property type="evidence" value="ECO:0007669"/>
    <property type="project" value="UniProtKB-KW"/>
</dbReference>
<dbReference type="EMBL" id="AZFH01000139">
    <property type="protein sequence ID" value="KRL78669.1"/>
    <property type="molecule type" value="Genomic_DNA"/>
</dbReference>
<dbReference type="Gene3D" id="1.10.246.70">
    <property type="match status" value="1"/>
</dbReference>
<dbReference type="NCBIfam" id="NF003781">
    <property type="entry name" value="PRK05371.1-2"/>
    <property type="match status" value="1"/>
</dbReference>
<evidence type="ECO:0000256" key="12">
    <source>
        <dbReference type="ARBA" id="ARBA00031951"/>
    </source>
</evidence>
<reference evidence="15 16" key="1">
    <citation type="journal article" date="2015" name="Genome Announc.">
        <title>Expanding the biotechnology potential of lactobacilli through comparative genomics of 213 strains and associated genera.</title>
        <authorList>
            <person name="Sun Z."/>
            <person name="Harris H.M."/>
            <person name="McCann A."/>
            <person name="Guo C."/>
            <person name="Argimon S."/>
            <person name="Zhang W."/>
            <person name="Yang X."/>
            <person name="Jeffery I.B."/>
            <person name="Cooney J.C."/>
            <person name="Kagawa T.F."/>
            <person name="Liu W."/>
            <person name="Song Y."/>
            <person name="Salvetti E."/>
            <person name="Wrobel A."/>
            <person name="Rasinkangas P."/>
            <person name="Parkhill J."/>
            <person name="Rea M.C."/>
            <person name="O'Sullivan O."/>
            <person name="Ritari J."/>
            <person name="Douillard F.P."/>
            <person name="Paul Ross R."/>
            <person name="Yang R."/>
            <person name="Briner A.E."/>
            <person name="Felis G.E."/>
            <person name="de Vos W.M."/>
            <person name="Barrangou R."/>
            <person name="Klaenhammer T.R."/>
            <person name="Caufield P.W."/>
            <person name="Cui Y."/>
            <person name="Zhang H."/>
            <person name="O'Toole P.W."/>
        </authorList>
    </citation>
    <scope>NUCLEOTIDE SEQUENCE [LARGE SCALE GENOMIC DNA]</scope>
    <source>
        <strain evidence="15 16">DSM 15833</strain>
    </source>
</reference>
<dbReference type="GO" id="GO:0006508">
    <property type="term" value="P:proteolysis"/>
    <property type="evidence" value="ECO:0007669"/>
    <property type="project" value="UniProtKB-KW"/>
</dbReference>
<comment type="catalytic activity">
    <reaction evidence="1">
        <text>Hydrolyzes Xaa-Pro-|- bonds to release unblocked, N-terminal dipeptides from substrates including Ala-Pro-|-p-nitroanilide and (sequentially) Tyr-Pro-|-Phe-Pro-|-Gly-Pro-|-Ile.</text>
        <dbReference type="EC" id="3.4.14.11"/>
    </reaction>
</comment>
<evidence type="ECO:0000256" key="4">
    <source>
        <dbReference type="ARBA" id="ARBA00011738"/>
    </source>
</evidence>
<evidence type="ECO:0000256" key="8">
    <source>
        <dbReference type="ARBA" id="ARBA00022670"/>
    </source>
</evidence>
<comment type="function">
    <text evidence="2">Removes N-terminal dipeptides sequentially from polypeptides having unsubstituted N-termini provided that the penultimate residue is proline.</text>
</comment>
<feature type="domain" description="Xaa-Pro dipeptidyl-peptidase C-terminal" evidence="13">
    <location>
        <begin position="540"/>
        <end position="798"/>
    </location>
</feature>
<dbReference type="Pfam" id="PF02129">
    <property type="entry name" value="Peptidase_S15"/>
    <property type="match status" value="1"/>
</dbReference>
<dbReference type="InterPro" id="IPR013736">
    <property type="entry name" value="Xaa-Pro_dipept_C"/>
</dbReference>
<dbReference type="SUPFAM" id="SSF53474">
    <property type="entry name" value="alpha/beta-Hydrolases"/>
    <property type="match status" value="1"/>
</dbReference>
<accession>A0A0R1TBF3</accession>
<dbReference type="EC" id="3.4.14.11" evidence="5"/>
<evidence type="ECO:0000256" key="3">
    <source>
        <dbReference type="ARBA" id="ARBA00010819"/>
    </source>
</evidence>
<evidence type="ECO:0000256" key="9">
    <source>
        <dbReference type="ARBA" id="ARBA00022801"/>
    </source>
</evidence>
<dbReference type="SMART" id="SM00940">
    <property type="entry name" value="PepX_N"/>
    <property type="match status" value="1"/>
</dbReference>
<evidence type="ECO:0000259" key="14">
    <source>
        <dbReference type="SMART" id="SM00940"/>
    </source>
</evidence>
<comment type="similarity">
    <text evidence="3">Belongs to the peptidase S15 family.</text>
</comment>
<dbReference type="InterPro" id="IPR029058">
    <property type="entry name" value="AB_hydrolase_fold"/>
</dbReference>
<feature type="domain" description="X-Prolyl dipeptidyl aminopeptidase PepX N-terminal" evidence="14">
    <location>
        <begin position="1"/>
        <end position="155"/>
    </location>
</feature>
<keyword evidence="10" id="KW-0720">Serine protease</keyword>
<comment type="caution">
    <text evidence="15">The sequence shown here is derived from an EMBL/GenBank/DDBJ whole genome shotgun (WGS) entry which is preliminary data.</text>
</comment>
<evidence type="ECO:0000259" key="13">
    <source>
        <dbReference type="SMART" id="SM00939"/>
    </source>
</evidence>
<evidence type="ECO:0000256" key="11">
    <source>
        <dbReference type="ARBA" id="ARBA00030045"/>
    </source>
</evidence>
<protein>
    <recommendedName>
        <fullName evidence="6">Xaa-Pro dipeptidyl-peptidase</fullName>
        <ecNumber evidence="5">3.4.14.11</ecNumber>
    </recommendedName>
    <alternativeName>
        <fullName evidence="12">X-Pro dipeptidyl-peptidase</fullName>
    </alternativeName>
    <alternativeName>
        <fullName evidence="11">X-prolyl-dipeptidyl aminopeptidase</fullName>
    </alternativeName>
</protein>
<dbReference type="InterPro" id="IPR008979">
    <property type="entry name" value="Galactose-bd-like_sf"/>
</dbReference>
<evidence type="ECO:0000256" key="6">
    <source>
        <dbReference type="ARBA" id="ARBA00014682"/>
    </source>
</evidence>
<gene>
    <name evidence="15" type="ORF">FC36_GL001051</name>
</gene>
<dbReference type="InterPro" id="IPR000383">
    <property type="entry name" value="Xaa-Pro-like_dom"/>
</dbReference>
<evidence type="ECO:0000256" key="7">
    <source>
        <dbReference type="ARBA" id="ARBA00022438"/>
    </source>
</evidence>
<proteinExistence type="inferred from homology"/>
<organism evidence="15 16">
    <name type="scientific">Ligilactobacillus equi DSM 15833 = JCM 10991</name>
    <dbReference type="NCBI Taxonomy" id="1423740"/>
    <lineage>
        <taxon>Bacteria</taxon>
        <taxon>Bacillati</taxon>
        <taxon>Bacillota</taxon>
        <taxon>Bacilli</taxon>
        <taxon>Lactobacillales</taxon>
        <taxon>Lactobacillaceae</taxon>
        <taxon>Ligilactobacillus</taxon>
    </lineage>
</organism>
<dbReference type="PATRIC" id="fig|1423740.3.peg.1121"/>
<dbReference type="GO" id="GO:0008239">
    <property type="term" value="F:dipeptidyl-peptidase activity"/>
    <property type="evidence" value="ECO:0007669"/>
    <property type="project" value="UniProtKB-EC"/>
</dbReference>
<dbReference type="GO" id="GO:0004177">
    <property type="term" value="F:aminopeptidase activity"/>
    <property type="evidence" value="ECO:0007669"/>
    <property type="project" value="UniProtKB-KW"/>
</dbReference>
<dbReference type="RefSeq" id="WP_025020597.1">
    <property type="nucleotide sequence ID" value="NZ_AZFH01000139.1"/>
</dbReference>
<sequence>MHYHQFAHSQVSYPQAVKELQTLGFLTEIDLENTTPNSLWLNLVAMTFCQAKTPLAKQAYLANLLARPNQTLLEFAANNTLETEAFYAVALQLLGFEVGVDFEVAESLKFMETVGLKSHNQVQTVEELLLAWYDLLELPRKNGQSFLDYLATQGFFLPMYNLPAKEKPQFYNGKSLPIFDTSQLIYEVVYVESDLDTDYDGRRDLLQVQIIRPKDTEAGLRVPAVFTASPYNRGTNPELGQKLTHNVDVPLIRKEPNQVSYQDIHAPHQLPPAPEGRLLNGHSKEAIESFDHSFTYSLNNYLLARGFAVVYAAGIGTRGSEGLRTCGSVAETASTTAIIEWLNGKRPAFTDRTSNRAINAWWCNGAVAMTGKSYLGTLANAAATTGVEGLKTIIAEAAISSWYDYYRDGGLVVAPGGFPGEDADVLAGECLSRMKDAGDFLNVQSQAEQTLATIKVQQDRQSGNYNQFWDARNYLNDSAQVKCDVMLVHGLNDWNVKPRNVYNFYKALSKLPIATKLVLHQGQHIYINNFRSLDFNQMVNLWLSNHLYDCQNDAVATLPNVVVQDNVQAEKWHALEAWEADSNLEVFNFNPKHLTNAKSQGGQVSFKDQLPPADFDHYKQDWTAWKTDLVKEESPLTHNRLLFATDILKEDLTLQGAPRLKLKIKSNQNVGMVSAMLVDLGKAKRLGEVPTVLDRQSLGLGYHWHTEDLVEFTLAQESDFKLISKGHRNLQNRTSLWQNDELEADTFYQVNFDLQPSFYTIPAGRKLGLIIYATDMEMTVRGNQDLTYTLQLEDCQLQFLKHN</sequence>
<dbReference type="Proteomes" id="UP000051048">
    <property type="component" value="Unassembled WGS sequence"/>
</dbReference>
<evidence type="ECO:0000256" key="1">
    <source>
        <dbReference type="ARBA" id="ARBA00000123"/>
    </source>
</evidence>
<dbReference type="InterPro" id="IPR008252">
    <property type="entry name" value="Pept_S15_Xpro"/>
</dbReference>
<name>A0A0R1TBF3_9LACO</name>
<dbReference type="InterPro" id="IPR036313">
    <property type="entry name" value="PepX_N_dom_sf"/>
</dbReference>
<dbReference type="Gene3D" id="2.60.120.260">
    <property type="entry name" value="Galactose-binding domain-like"/>
    <property type="match status" value="1"/>
</dbReference>
<keyword evidence="9" id="KW-0378">Hydrolase</keyword>
<dbReference type="OrthoDB" id="319764at2"/>
<evidence type="ECO:0000313" key="15">
    <source>
        <dbReference type="EMBL" id="KRL78669.1"/>
    </source>
</evidence>
<dbReference type="Gene3D" id="3.40.50.1820">
    <property type="entry name" value="alpha/beta hydrolase"/>
    <property type="match status" value="1"/>
</dbReference>